<evidence type="ECO:0000256" key="3">
    <source>
        <dbReference type="ARBA" id="ARBA00022741"/>
    </source>
</evidence>
<accession>A0AA51GE26</accession>
<dbReference type="EMBL" id="CP128385">
    <property type="protein sequence ID" value="WMI30393.1"/>
    <property type="molecule type" value="Genomic_DNA"/>
</dbReference>
<protein>
    <recommendedName>
        <fullName evidence="1 8">Tyrosine--tRNA ligase</fullName>
        <ecNumber evidence="1 8">6.1.1.1</ecNumber>
    </recommendedName>
</protein>
<dbReference type="EC" id="6.1.1.1" evidence="1 8"/>
<dbReference type="GO" id="GO:0005524">
    <property type="term" value="F:ATP binding"/>
    <property type="evidence" value="ECO:0007669"/>
    <property type="project" value="UniProtKB-KW"/>
</dbReference>
<keyword evidence="3 9" id="KW-0547">Nucleotide-binding</keyword>
<evidence type="ECO:0000256" key="8">
    <source>
        <dbReference type="NCBIfam" id="TIGR00234"/>
    </source>
</evidence>
<dbReference type="GO" id="GO:0006437">
    <property type="term" value="P:tyrosyl-tRNA aminoacylation"/>
    <property type="evidence" value="ECO:0007669"/>
    <property type="project" value="UniProtKB-UniRule"/>
</dbReference>
<dbReference type="InterPro" id="IPR002307">
    <property type="entry name" value="Tyr-tRNA-ligase"/>
</dbReference>
<dbReference type="Proteomes" id="UP001238843">
    <property type="component" value="Chromosome"/>
</dbReference>
<organism evidence="10">
    <name type="scientific">Candidatus Organicella extenuata</name>
    <dbReference type="NCBI Taxonomy" id="2841811"/>
    <lineage>
        <taxon>Bacteria</taxon>
        <taxon>Pseudomonadati</taxon>
        <taxon>Verrucomicrobiota</taxon>
        <taxon>Candidatus Organicella</taxon>
    </lineage>
</organism>
<gene>
    <name evidence="10" type="primary">tyrS</name>
    <name evidence="10" type="ORF">QTO32_00505</name>
</gene>
<keyword evidence="4 9" id="KW-0067">ATP-binding</keyword>
<reference evidence="10" key="1">
    <citation type="journal article" date="2021" name="Front. Microbiol.">
        <title>Genome Analysis of a Verrucomicrobial Endosymbiont With a Tiny Genome Discovered in an Antarctic Lake.</title>
        <authorList>
            <person name="Williams T.J."/>
            <person name="Allen M.A."/>
            <person name="Ivanova N."/>
            <person name="Huntemann M."/>
            <person name="Haque S."/>
            <person name="Hancock A.M."/>
            <person name="Brazendale S."/>
            <person name="Cavicchioli R."/>
        </authorList>
    </citation>
    <scope>NUCLEOTIDE SEQUENCE</scope>
    <source>
        <strain evidence="10">MAG_Ga0307966_1000010</strain>
    </source>
</reference>
<evidence type="ECO:0000256" key="1">
    <source>
        <dbReference type="ARBA" id="ARBA00013160"/>
    </source>
</evidence>
<name>A0AA51GE26_9BACT</name>
<evidence type="ECO:0000313" key="10">
    <source>
        <dbReference type="EMBL" id="WMI30393.1"/>
    </source>
</evidence>
<dbReference type="Gene3D" id="1.10.240.10">
    <property type="entry name" value="Tyrosyl-Transfer RNA Synthetase"/>
    <property type="match status" value="1"/>
</dbReference>
<evidence type="ECO:0000256" key="7">
    <source>
        <dbReference type="ARBA" id="ARBA00048248"/>
    </source>
</evidence>
<evidence type="ECO:0000256" key="2">
    <source>
        <dbReference type="ARBA" id="ARBA00022598"/>
    </source>
</evidence>
<dbReference type="PANTHER" id="PTHR11766:SF1">
    <property type="entry name" value="TYROSINE--TRNA LIGASE"/>
    <property type="match status" value="1"/>
</dbReference>
<evidence type="ECO:0000256" key="5">
    <source>
        <dbReference type="ARBA" id="ARBA00022917"/>
    </source>
</evidence>
<dbReference type="Pfam" id="PF00579">
    <property type="entry name" value="tRNA-synt_1b"/>
    <property type="match status" value="1"/>
</dbReference>
<dbReference type="PRINTS" id="PR01040">
    <property type="entry name" value="TRNASYNTHTYR"/>
</dbReference>
<dbReference type="GO" id="GO:0005829">
    <property type="term" value="C:cytosol"/>
    <property type="evidence" value="ECO:0007669"/>
    <property type="project" value="TreeGrafter"/>
</dbReference>
<comment type="similarity">
    <text evidence="9">Belongs to the class-I aminoacyl-tRNA synthetase family.</text>
</comment>
<evidence type="ECO:0000256" key="9">
    <source>
        <dbReference type="RuleBase" id="RU363036"/>
    </source>
</evidence>
<dbReference type="PANTHER" id="PTHR11766">
    <property type="entry name" value="TYROSYL-TRNA SYNTHETASE"/>
    <property type="match status" value="1"/>
</dbReference>
<keyword evidence="2 9" id="KW-0436">Ligase</keyword>
<dbReference type="InterPro" id="IPR002305">
    <property type="entry name" value="aa-tRNA-synth_Ic"/>
</dbReference>
<dbReference type="InterPro" id="IPR014729">
    <property type="entry name" value="Rossmann-like_a/b/a_fold"/>
</dbReference>
<evidence type="ECO:0000256" key="4">
    <source>
        <dbReference type="ARBA" id="ARBA00022840"/>
    </source>
</evidence>
<evidence type="ECO:0000256" key="6">
    <source>
        <dbReference type="ARBA" id="ARBA00023146"/>
    </source>
</evidence>
<dbReference type="AlphaFoldDB" id="A0AA51GE26"/>
<dbReference type="InterPro" id="IPR024088">
    <property type="entry name" value="Tyr-tRNA-ligase_bac-type"/>
</dbReference>
<comment type="catalytic activity">
    <reaction evidence="7">
        <text>tRNA(Tyr) + L-tyrosine + ATP = L-tyrosyl-tRNA(Tyr) + AMP + diphosphate + H(+)</text>
        <dbReference type="Rhea" id="RHEA:10220"/>
        <dbReference type="Rhea" id="RHEA-COMP:9706"/>
        <dbReference type="Rhea" id="RHEA-COMP:9707"/>
        <dbReference type="ChEBI" id="CHEBI:15378"/>
        <dbReference type="ChEBI" id="CHEBI:30616"/>
        <dbReference type="ChEBI" id="CHEBI:33019"/>
        <dbReference type="ChEBI" id="CHEBI:58315"/>
        <dbReference type="ChEBI" id="CHEBI:78442"/>
        <dbReference type="ChEBI" id="CHEBI:78536"/>
        <dbReference type="ChEBI" id="CHEBI:456215"/>
        <dbReference type="EC" id="6.1.1.1"/>
    </reaction>
</comment>
<dbReference type="NCBIfam" id="TIGR00234">
    <property type="entry name" value="tyrS"/>
    <property type="match status" value="1"/>
</dbReference>
<dbReference type="GO" id="GO:0004831">
    <property type="term" value="F:tyrosine-tRNA ligase activity"/>
    <property type="evidence" value="ECO:0007669"/>
    <property type="project" value="UniProtKB-UniRule"/>
</dbReference>
<dbReference type="SUPFAM" id="SSF52374">
    <property type="entry name" value="Nucleotidylyl transferase"/>
    <property type="match status" value="1"/>
</dbReference>
<keyword evidence="5 9" id="KW-0648">Protein biosynthesis</keyword>
<reference evidence="10" key="2">
    <citation type="submission" date="2023-06" db="EMBL/GenBank/DDBJ databases">
        <authorList>
            <person name="Williams T.J."/>
            <person name="Allen M.A."/>
            <person name="Ivanova N."/>
            <person name="Huntemann M."/>
            <person name="Haque S."/>
            <person name="Hancock A.M."/>
            <person name="Brazendale S."/>
            <person name="Cavicchioli R."/>
        </authorList>
    </citation>
    <scope>NUCLEOTIDE SEQUENCE</scope>
    <source>
        <strain evidence="10">MAG_Ga0307966_1000010</strain>
    </source>
</reference>
<keyword evidence="6 9" id="KW-0030">Aminoacyl-tRNA synthetase</keyword>
<dbReference type="Gene3D" id="3.40.50.620">
    <property type="entry name" value="HUPs"/>
    <property type="match status" value="1"/>
</dbReference>
<proteinExistence type="inferred from homology"/>
<sequence>MIYIKKKVLFSLKEVFYKSVLGFNVLVNTEGFVVKFGVDCTKPQTTLGHSVTLNKLRRLQLLKQGFFIIIGSFTASIGDPTNKLSPRFSIKKVHTYFNSKRFMFRFKTFFSKRFLNLKFNHQWLLKINLLEFLNLLEFIKVNYLMSRVDFKLRLHKKLPLSVKEILYPVLQGYDSLKINSSLELGGSDQLFNMLIGRDIQGGLGLGGGQSLITFGLLLGLNSSKKMSKSLGNCIFIRESFKSIYAKAGVGVTVKDYLSKTLSIRDSILVGFGFINSLDPTLLNYLFIKKINSYPYHGFKDYLNICFLKKKVIILPKFFITTNCRVSFKDVLKLNFTFKNKNKKVYRLVKGGALKVHGVRCECLNKKTSFNYQITKVLFLNKGFFVI</sequence>